<comment type="caution">
    <text evidence="3">The sequence shown here is derived from an EMBL/GenBank/DDBJ whole genome shotgun (WGS) entry which is preliminary data.</text>
</comment>
<evidence type="ECO:0000256" key="2">
    <source>
        <dbReference type="SAM" id="Phobius"/>
    </source>
</evidence>
<dbReference type="EMBL" id="JAHLQT010018664">
    <property type="protein sequence ID" value="KAG7169048.1"/>
    <property type="molecule type" value="Genomic_DNA"/>
</dbReference>
<evidence type="ECO:0000313" key="4">
    <source>
        <dbReference type="Proteomes" id="UP000747542"/>
    </source>
</evidence>
<evidence type="ECO:0000313" key="3">
    <source>
        <dbReference type="EMBL" id="KAG7169048.1"/>
    </source>
</evidence>
<dbReference type="Proteomes" id="UP000747542">
    <property type="component" value="Unassembled WGS sequence"/>
</dbReference>
<proteinExistence type="predicted"/>
<feature type="compositionally biased region" description="Polar residues" evidence="1">
    <location>
        <begin position="8"/>
        <end position="19"/>
    </location>
</feature>
<feature type="region of interest" description="Disordered" evidence="1">
    <location>
        <begin position="1"/>
        <end position="29"/>
    </location>
</feature>
<keyword evidence="2" id="KW-0472">Membrane</keyword>
<feature type="transmembrane region" description="Helical" evidence="2">
    <location>
        <begin position="200"/>
        <end position="218"/>
    </location>
</feature>
<reference evidence="3" key="1">
    <citation type="journal article" date="2021" name="Sci. Adv.">
        <title>The American lobster genome reveals insights on longevity, neural, and immune adaptations.</title>
        <authorList>
            <person name="Polinski J.M."/>
            <person name="Zimin A.V."/>
            <person name="Clark K.F."/>
            <person name="Kohn A.B."/>
            <person name="Sadowski N."/>
            <person name="Timp W."/>
            <person name="Ptitsyn A."/>
            <person name="Khanna P."/>
            <person name="Romanova D.Y."/>
            <person name="Williams P."/>
            <person name="Greenwood S.J."/>
            <person name="Moroz L.L."/>
            <person name="Walt D.R."/>
            <person name="Bodnar A.G."/>
        </authorList>
    </citation>
    <scope>NUCLEOTIDE SEQUENCE</scope>
    <source>
        <strain evidence="3">GMGI-L3</strain>
    </source>
</reference>
<evidence type="ECO:0000256" key="1">
    <source>
        <dbReference type="SAM" id="MobiDB-lite"/>
    </source>
</evidence>
<dbReference type="AlphaFoldDB" id="A0A8J5KAD8"/>
<sequence length="265" mass="29582">MVVKFARSPNTGGPASSSSSRKDFLPSPYSLENGEATSFVPRQKSFLEMYYQLDVERYRSERRRDSSSGCVITEELISAHLITEELISAHLITEELISAHLITEELISAHLITEELISAHLITEELISAHLITEELISAHLITVIENMVLDQPNVVFNFSWIALSILYGVVSWTVTGETECLFDCQSLYNYPRAIDKIRVGFLLSLVVIVGPSYLTYIRPPTVSSGLPQPTGDQVFQHLRPSLARSGKSNILRLVCAFCLAQPRL</sequence>
<keyword evidence="2" id="KW-0812">Transmembrane</keyword>
<organism evidence="3 4">
    <name type="scientific">Homarus americanus</name>
    <name type="common">American lobster</name>
    <dbReference type="NCBI Taxonomy" id="6706"/>
    <lineage>
        <taxon>Eukaryota</taxon>
        <taxon>Metazoa</taxon>
        <taxon>Ecdysozoa</taxon>
        <taxon>Arthropoda</taxon>
        <taxon>Crustacea</taxon>
        <taxon>Multicrustacea</taxon>
        <taxon>Malacostraca</taxon>
        <taxon>Eumalacostraca</taxon>
        <taxon>Eucarida</taxon>
        <taxon>Decapoda</taxon>
        <taxon>Pleocyemata</taxon>
        <taxon>Astacidea</taxon>
        <taxon>Nephropoidea</taxon>
        <taxon>Nephropidae</taxon>
        <taxon>Homarus</taxon>
    </lineage>
</organism>
<accession>A0A8J5KAD8</accession>
<keyword evidence="2" id="KW-1133">Transmembrane helix</keyword>
<gene>
    <name evidence="3" type="ORF">Hamer_G011749</name>
</gene>
<protein>
    <submittedName>
        <fullName evidence="3">Uncharacterized protein</fullName>
    </submittedName>
</protein>
<keyword evidence="4" id="KW-1185">Reference proteome</keyword>
<name>A0A8J5KAD8_HOMAM</name>